<dbReference type="Gene3D" id="2.60.120.10">
    <property type="entry name" value="Jelly Rolls"/>
    <property type="match status" value="1"/>
</dbReference>
<name>A0A1X7I6V0_9MICO</name>
<keyword evidence="2" id="KW-1185">Reference proteome</keyword>
<organism evidence="1 2">
    <name type="scientific">Agreia pratensis</name>
    <dbReference type="NCBI Taxonomy" id="150121"/>
    <lineage>
        <taxon>Bacteria</taxon>
        <taxon>Bacillati</taxon>
        <taxon>Actinomycetota</taxon>
        <taxon>Actinomycetes</taxon>
        <taxon>Micrococcales</taxon>
        <taxon>Microbacteriaceae</taxon>
        <taxon>Agreia</taxon>
    </lineage>
</organism>
<evidence type="ECO:0000313" key="1">
    <source>
        <dbReference type="EMBL" id="SMG10317.1"/>
    </source>
</evidence>
<gene>
    <name evidence="1" type="ORF">SAMN06296010_0223</name>
</gene>
<evidence type="ECO:0008006" key="3">
    <source>
        <dbReference type="Google" id="ProtNLM"/>
    </source>
</evidence>
<reference evidence="2" key="1">
    <citation type="submission" date="2017-04" db="EMBL/GenBank/DDBJ databases">
        <authorList>
            <person name="Varghese N."/>
            <person name="Submissions S."/>
        </authorList>
    </citation>
    <scope>NUCLEOTIDE SEQUENCE [LARGE SCALE GENOMIC DNA]</scope>
    <source>
        <strain evidence="2">VKM Ac-2510</strain>
    </source>
</reference>
<dbReference type="AlphaFoldDB" id="A0A1X7I6V0"/>
<accession>A0A1X7I6V0</accession>
<dbReference type="InterPro" id="IPR014710">
    <property type="entry name" value="RmlC-like_jellyroll"/>
</dbReference>
<protein>
    <recommendedName>
        <fullName evidence="3">Cupin domain-containing protein</fullName>
    </recommendedName>
</protein>
<dbReference type="InterPro" id="IPR011051">
    <property type="entry name" value="RmlC_Cupin_sf"/>
</dbReference>
<evidence type="ECO:0000313" key="2">
    <source>
        <dbReference type="Proteomes" id="UP000193244"/>
    </source>
</evidence>
<dbReference type="EMBL" id="FXAY01000001">
    <property type="protein sequence ID" value="SMG10317.1"/>
    <property type="molecule type" value="Genomic_DNA"/>
</dbReference>
<proteinExistence type="predicted"/>
<dbReference type="Proteomes" id="UP000193244">
    <property type="component" value="Unassembled WGS sequence"/>
</dbReference>
<dbReference type="SUPFAM" id="SSF51182">
    <property type="entry name" value="RmlC-like cupins"/>
    <property type="match status" value="1"/>
</dbReference>
<dbReference type="STRING" id="150121.SAMN06296010_0223"/>
<sequence>MELPLNWDHRTVSEFSIERKTLASYELPGAPSFAAVEVQRITIAANIHPGAHWHNGPVFGVIEAGSVFFTAGAESERVLRAGDTFYEPGNETITRFDATDEGVTFLTWLPLAAGIRPEVTMGELPS</sequence>